<protein>
    <recommendedName>
        <fullName evidence="8">Phosphoribosylaminoimidazole-succinocarboxamide synthase</fullName>
        <ecNumber evidence="8">6.3.2.6</ecNumber>
    </recommendedName>
    <alternativeName>
        <fullName evidence="8">SAICAR synthetase</fullName>
    </alternativeName>
</protein>
<dbReference type="InterPro" id="IPR028923">
    <property type="entry name" value="SAICAR_synt/ADE2_N"/>
</dbReference>
<evidence type="ECO:0000256" key="5">
    <source>
        <dbReference type="ARBA" id="ARBA00022755"/>
    </source>
</evidence>
<feature type="compositionally biased region" description="Polar residues" evidence="9">
    <location>
        <begin position="18"/>
        <end position="29"/>
    </location>
</feature>
<name>A0A327KZU8_9BRAD</name>
<evidence type="ECO:0000256" key="8">
    <source>
        <dbReference type="HAMAP-Rule" id="MF_00137"/>
    </source>
</evidence>
<dbReference type="PANTHER" id="PTHR43700">
    <property type="entry name" value="PHOSPHORIBOSYLAMINOIMIDAZOLE-SUCCINOCARBOXAMIDE SYNTHASE"/>
    <property type="match status" value="1"/>
</dbReference>
<keyword evidence="5 8" id="KW-0658">Purine biosynthesis</keyword>
<dbReference type="CDD" id="cd01414">
    <property type="entry name" value="SAICAR_synt_Sc"/>
    <property type="match status" value="1"/>
</dbReference>
<evidence type="ECO:0000256" key="2">
    <source>
        <dbReference type="ARBA" id="ARBA00010190"/>
    </source>
</evidence>
<evidence type="ECO:0000256" key="7">
    <source>
        <dbReference type="ARBA" id="ARBA00048475"/>
    </source>
</evidence>
<evidence type="ECO:0000313" key="12">
    <source>
        <dbReference type="Proteomes" id="UP000249130"/>
    </source>
</evidence>
<evidence type="ECO:0000313" key="11">
    <source>
        <dbReference type="EMBL" id="RAI43716.1"/>
    </source>
</evidence>
<comment type="pathway">
    <text evidence="1 8">Purine metabolism; IMP biosynthesis via de novo pathway; 5-amino-1-(5-phospho-D-ribosyl)imidazole-4-carboxamide from 5-amino-1-(5-phospho-D-ribosyl)imidazole-4-carboxylate: step 1/2.</text>
</comment>
<keyword evidence="12" id="KW-1185">Reference proteome</keyword>
<feature type="domain" description="SAICAR synthetase/ADE2 N-terminal" evidence="10">
    <location>
        <begin position="81"/>
        <end position="326"/>
    </location>
</feature>
<dbReference type="AlphaFoldDB" id="A0A327KZU8"/>
<evidence type="ECO:0000256" key="4">
    <source>
        <dbReference type="ARBA" id="ARBA00022741"/>
    </source>
</evidence>
<comment type="catalytic activity">
    <reaction evidence="7 8">
        <text>5-amino-1-(5-phospho-D-ribosyl)imidazole-4-carboxylate + L-aspartate + ATP = (2S)-2-[5-amino-1-(5-phospho-beta-D-ribosyl)imidazole-4-carboxamido]succinate + ADP + phosphate + 2 H(+)</text>
        <dbReference type="Rhea" id="RHEA:22628"/>
        <dbReference type="ChEBI" id="CHEBI:15378"/>
        <dbReference type="ChEBI" id="CHEBI:29991"/>
        <dbReference type="ChEBI" id="CHEBI:30616"/>
        <dbReference type="ChEBI" id="CHEBI:43474"/>
        <dbReference type="ChEBI" id="CHEBI:58443"/>
        <dbReference type="ChEBI" id="CHEBI:77657"/>
        <dbReference type="ChEBI" id="CHEBI:456216"/>
        <dbReference type="EC" id="6.3.2.6"/>
    </reaction>
</comment>
<dbReference type="SUPFAM" id="SSF56104">
    <property type="entry name" value="SAICAR synthase-like"/>
    <property type="match status" value="1"/>
</dbReference>
<dbReference type="OrthoDB" id="9801549at2"/>
<evidence type="ECO:0000256" key="9">
    <source>
        <dbReference type="SAM" id="MobiDB-lite"/>
    </source>
</evidence>
<dbReference type="GO" id="GO:0005737">
    <property type="term" value="C:cytoplasm"/>
    <property type="evidence" value="ECO:0007669"/>
    <property type="project" value="TreeGrafter"/>
</dbReference>
<evidence type="ECO:0000256" key="1">
    <source>
        <dbReference type="ARBA" id="ARBA00004672"/>
    </source>
</evidence>
<dbReference type="GO" id="GO:0006189">
    <property type="term" value="P:'de novo' IMP biosynthetic process"/>
    <property type="evidence" value="ECO:0007669"/>
    <property type="project" value="UniProtKB-UniRule"/>
</dbReference>
<keyword evidence="6 8" id="KW-0067">ATP-binding</keyword>
<dbReference type="Gene3D" id="3.30.200.20">
    <property type="entry name" value="Phosphorylase Kinase, domain 1"/>
    <property type="match status" value="1"/>
</dbReference>
<dbReference type="PANTHER" id="PTHR43700:SF1">
    <property type="entry name" value="PHOSPHORIBOSYLAMINOIMIDAZOLE-SUCCINOCARBOXAMIDE SYNTHASE"/>
    <property type="match status" value="1"/>
</dbReference>
<dbReference type="GO" id="GO:0005524">
    <property type="term" value="F:ATP binding"/>
    <property type="evidence" value="ECO:0007669"/>
    <property type="project" value="UniProtKB-KW"/>
</dbReference>
<evidence type="ECO:0000256" key="3">
    <source>
        <dbReference type="ARBA" id="ARBA00022598"/>
    </source>
</evidence>
<evidence type="ECO:0000256" key="6">
    <source>
        <dbReference type="ARBA" id="ARBA00022840"/>
    </source>
</evidence>
<feature type="region of interest" description="Disordered" evidence="9">
    <location>
        <begin position="1"/>
        <end position="33"/>
    </location>
</feature>
<dbReference type="GO" id="GO:0004639">
    <property type="term" value="F:phosphoribosylaminoimidazolesuccinocarboxamide synthase activity"/>
    <property type="evidence" value="ECO:0007669"/>
    <property type="project" value="UniProtKB-UniRule"/>
</dbReference>
<comment type="caution">
    <text evidence="11">The sequence shown here is derived from an EMBL/GenBank/DDBJ whole genome shotgun (WGS) entry which is preliminary data.</text>
</comment>
<dbReference type="UniPathway" id="UPA00074">
    <property type="reaction ID" value="UER00131"/>
</dbReference>
<sequence length="377" mass="42470">MCSATSGAPEPARRPADSRSSAPVGQDQSIRGGPAGLVLFRGCRVVAGERHDPRERCEMTDDPSATETLRRTDFSDLGERIEGKVRDIYVQPDRLVLVTTDRHSSFDRIVAHIPGKGEVLNRTAAFWCGETRDILPNHVIALPDPNVTVARRCTPLKIEIVMRGYLTGVTSTSIWTHYQAGRRDFGSFVLPDGMRKNERLPVPVFTPSTKEATHDETITPAQVLERGLLPKDLLEQVEDTAQKLFRRGQEIARARGLILVDTKYEMGLDRSGRLTLIDEIHTPDSSRWWMAGSYEERFAAGQEPEYFDKEFLRRWFVEHCDPYADAVIPEAPPELVAELAARYQQIFSRLTGLTSTPRDDGRGLLERIRDNLAAYRI</sequence>
<dbReference type="Gene3D" id="3.30.470.20">
    <property type="entry name" value="ATP-grasp fold, B domain"/>
    <property type="match status" value="1"/>
</dbReference>
<dbReference type="NCBIfam" id="NF009251">
    <property type="entry name" value="PRK12607.1"/>
    <property type="match status" value="1"/>
</dbReference>
<dbReference type="Pfam" id="PF01259">
    <property type="entry name" value="SAICAR_synt"/>
    <property type="match status" value="1"/>
</dbReference>
<proteinExistence type="inferred from homology"/>
<reference evidence="11 12" key="1">
    <citation type="submission" date="2017-07" db="EMBL/GenBank/DDBJ databases">
        <title>Draft Genome Sequences of Select Purple Nonsulfur Bacteria.</title>
        <authorList>
            <person name="Lasarre B."/>
            <person name="Mckinlay J.B."/>
        </authorList>
    </citation>
    <scope>NUCLEOTIDE SEQUENCE [LARGE SCALE GENOMIC DNA]</scope>
    <source>
        <strain evidence="11 12">DSM 5909</strain>
    </source>
</reference>
<gene>
    <name evidence="8" type="primary">purC</name>
    <name evidence="11" type="ORF">CH341_12835</name>
</gene>
<evidence type="ECO:0000259" key="10">
    <source>
        <dbReference type="Pfam" id="PF01259"/>
    </source>
</evidence>
<keyword evidence="3 8" id="KW-0436">Ligase</keyword>
<comment type="similarity">
    <text evidence="2 8">Belongs to the SAICAR synthetase family.</text>
</comment>
<dbReference type="EMBL" id="NPEX01000074">
    <property type="protein sequence ID" value="RAI43716.1"/>
    <property type="molecule type" value="Genomic_DNA"/>
</dbReference>
<dbReference type="Proteomes" id="UP000249130">
    <property type="component" value="Unassembled WGS sequence"/>
</dbReference>
<keyword evidence="4 8" id="KW-0547">Nucleotide-binding</keyword>
<organism evidence="11 12">
    <name type="scientific">Rhodoplanes roseus</name>
    <dbReference type="NCBI Taxonomy" id="29409"/>
    <lineage>
        <taxon>Bacteria</taxon>
        <taxon>Pseudomonadati</taxon>
        <taxon>Pseudomonadota</taxon>
        <taxon>Alphaproteobacteria</taxon>
        <taxon>Hyphomicrobiales</taxon>
        <taxon>Nitrobacteraceae</taxon>
        <taxon>Rhodoplanes</taxon>
    </lineage>
</organism>
<accession>A0A327KZU8</accession>
<dbReference type="HAMAP" id="MF_00137">
    <property type="entry name" value="SAICAR_synth"/>
    <property type="match status" value="1"/>
</dbReference>
<dbReference type="EC" id="6.3.2.6" evidence="8"/>